<organism evidence="2 3">
    <name type="scientific">Austropuccinia psidii MF-1</name>
    <dbReference type="NCBI Taxonomy" id="1389203"/>
    <lineage>
        <taxon>Eukaryota</taxon>
        <taxon>Fungi</taxon>
        <taxon>Dikarya</taxon>
        <taxon>Basidiomycota</taxon>
        <taxon>Pucciniomycotina</taxon>
        <taxon>Pucciniomycetes</taxon>
        <taxon>Pucciniales</taxon>
        <taxon>Sphaerophragmiaceae</taxon>
        <taxon>Austropuccinia</taxon>
    </lineage>
</organism>
<feature type="compositionally biased region" description="Polar residues" evidence="1">
    <location>
        <begin position="1"/>
        <end position="13"/>
    </location>
</feature>
<evidence type="ECO:0000256" key="1">
    <source>
        <dbReference type="SAM" id="MobiDB-lite"/>
    </source>
</evidence>
<name>A0A9Q3CYT0_9BASI</name>
<reference evidence="2" key="1">
    <citation type="submission" date="2021-03" db="EMBL/GenBank/DDBJ databases">
        <title>Draft genome sequence of rust myrtle Austropuccinia psidii MF-1, a brazilian biotype.</title>
        <authorList>
            <person name="Quecine M.C."/>
            <person name="Pachon D.M.R."/>
            <person name="Bonatelli M.L."/>
            <person name="Correr F.H."/>
            <person name="Franceschini L.M."/>
            <person name="Leite T.F."/>
            <person name="Margarido G.R.A."/>
            <person name="Almeida C.A."/>
            <person name="Ferrarezi J.A."/>
            <person name="Labate C.A."/>
        </authorList>
    </citation>
    <scope>NUCLEOTIDE SEQUENCE</scope>
    <source>
        <strain evidence="2">MF-1</strain>
    </source>
</reference>
<evidence type="ECO:0000313" key="3">
    <source>
        <dbReference type="Proteomes" id="UP000765509"/>
    </source>
</evidence>
<proteinExistence type="predicted"/>
<protein>
    <submittedName>
        <fullName evidence="2">Uncharacterized protein</fullName>
    </submittedName>
</protein>
<keyword evidence="3" id="KW-1185">Reference proteome</keyword>
<sequence>MTTKIGSQYSIQSDGGGLRSRNDPTKGKNLKWKRIHTRESHFPKGILEIPIISEPELELRMGNFNRTKSHSEGTNRHLNDPVQTVLQSLQGNILGNVATNPSRSA</sequence>
<gene>
    <name evidence="2" type="ORF">O181_031300</name>
</gene>
<feature type="region of interest" description="Disordered" evidence="1">
    <location>
        <begin position="1"/>
        <end position="29"/>
    </location>
</feature>
<accession>A0A9Q3CYT0</accession>
<comment type="caution">
    <text evidence="2">The sequence shown here is derived from an EMBL/GenBank/DDBJ whole genome shotgun (WGS) entry which is preliminary data.</text>
</comment>
<dbReference type="AlphaFoldDB" id="A0A9Q3CYT0"/>
<dbReference type="Proteomes" id="UP000765509">
    <property type="component" value="Unassembled WGS sequence"/>
</dbReference>
<dbReference type="EMBL" id="AVOT02011154">
    <property type="protein sequence ID" value="MBW0491585.1"/>
    <property type="molecule type" value="Genomic_DNA"/>
</dbReference>
<evidence type="ECO:0000313" key="2">
    <source>
        <dbReference type="EMBL" id="MBW0491585.1"/>
    </source>
</evidence>